<protein>
    <recommendedName>
        <fullName evidence="6">EamA domain-containing protein</fullName>
    </recommendedName>
</protein>
<proteinExistence type="predicted"/>
<feature type="transmembrane region" description="Helical" evidence="5">
    <location>
        <begin position="101"/>
        <end position="124"/>
    </location>
</feature>
<evidence type="ECO:0000313" key="7">
    <source>
        <dbReference type="EMBL" id="CAI2367232.1"/>
    </source>
</evidence>
<feature type="transmembrane region" description="Helical" evidence="5">
    <location>
        <begin position="12"/>
        <end position="30"/>
    </location>
</feature>
<keyword evidence="8" id="KW-1185">Reference proteome</keyword>
<sequence>MFLQEPTSKLDIFSLSLGFVGIVLINNPFAEQGQGSNELAGILISSIGGLCSSIGWIVIRKMGGKLHFTVAPFYFSIGCTVTGVLFFLIDAQGTTYNVRYNWADILMILVVSMSSFLGQLMQALAYEYEKAAKVAVFYYFQIFLVFMYDLFIFKTSFGYIEILGAALTISCNFCVALLKFLGYKD</sequence>
<dbReference type="Proteomes" id="UP001295684">
    <property type="component" value="Unassembled WGS sequence"/>
</dbReference>
<dbReference type="PANTHER" id="PTHR22911">
    <property type="entry name" value="ACYL-MALONYL CONDENSING ENZYME-RELATED"/>
    <property type="match status" value="1"/>
</dbReference>
<comment type="caution">
    <text evidence="7">The sequence shown here is derived from an EMBL/GenBank/DDBJ whole genome shotgun (WGS) entry which is preliminary data.</text>
</comment>
<name>A0AAD1UE99_EUPCR</name>
<dbReference type="AlphaFoldDB" id="A0AAD1UE99"/>
<dbReference type="SUPFAM" id="SSF103481">
    <property type="entry name" value="Multidrug resistance efflux transporter EmrE"/>
    <property type="match status" value="1"/>
</dbReference>
<evidence type="ECO:0000256" key="4">
    <source>
        <dbReference type="ARBA" id="ARBA00023136"/>
    </source>
</evidence>
<evidence type="ECO:0000256" key="5">
    <source>
        <dbReference type="SAM" id="Phobius"/>
    </source>
</evidence>
<evidence type="ECO:0000259" key="6">
    <source>
        <dbReference type="Pfam" id="PF00892"/>
    </source>
</evidence>
<reference evidence="7" key="1">
    <citation type="submission" date="2023-07" db="EMBL/GenBank/DDBJ databases">
        <authorList>
            <consortium name="AG Swart"/>
            <person name="Singh M."/>
            <person name="Singh A."/>
            <person name="Seah K."/>
            <person name="Emmerich C."/>
        </authorList>
    </citation>
    <scope>NUCLEOTIDE SEQUENCE</scope>
    <source>
        <strain evidence="7">DP1</strain>
    </source>
</reference>
<dbReference type="InterPro" id="IPR000620">
    <property type="entry name" value="EamA_dom"/>
</dbReference>
<dbReference type="GO" id="GO:0016020">
    <property type="term" value="C:membrane"/>
    <property type="evidence" value="ECO:0007669"/>
    <property type="project" value="UniProtKB-SubCell"/>
</dbReference>
<feature type="transmembrane region" description="Helical" evidence="5">
    <location>
        <begin position="136"/>
        <end position="153"/>
    </location>
</feature>
<evidence type="ECO:0000256" key="2">
    <source>
        <dbReference type="ARBA" id="ARBA00022692"/>
    </source>
</evidence>
<dbReference type="EMBL" id="CAMPGE010008333">
    <property type="protein sequence ID" value="CAI2367232.1"/>
    <property type="molecule type" value="Genomic_DNA"/>
</dbReference>
<feature type="transmembrane region" description="Helical" evidence="5">
    <location>
        <begin position="42"/>
        <end position="59"/>
    </location>
</feature>
<comment type="subcellular location">
    <subcellularLocation>
        <location evidence="1">Membrane</location>
        <topology evidence="1">Multi-pass membrane protein</topology>
    </subcellularLocation>
</comment>
<feature type="domain" description="EamA" evidence="6">
    <location>
        <begin position="40"/>
        <end position="169"/>
    </location>
</feature>
<keyword evidence="2 5" id="KW-0812">Transmembrane</keyword>
<organism evidence="7 8">
    <name type="scientific">Euplotes crassus</name>
    <dbReference type="NCBI Taxonomy" id="5936"/>
    <lineage>
        <taxon>Eukaryota</taxon>
        <taxon>Sar</taxon>
        <taxon>Alveolata</taxon>
        <taxon>Ciliophora</taxon>
        <taxon>Intramacronucleata</taxon>
        <taxon>Spirotrichea</taxon>
        <taxon>Hypotrichia</taxon>
        <taxon>Euplotida</taxon>
        <taxon>Euplotidae</taxon>
        <taxon>Moneuplotes</taxon>
    </lineage>
</organism>
<keyword evidence="4 5" id="KW-0472">Membrane</keyword>
<dbReference type="InterPro" id="IPR037185">
    <property type="entry name" value="EmrE-like"/>
</dbReference>
<accession>A0AAD1UE99</accession>
<dbReference type="Pfam" id="PF00892">
    <property type="entry name" value="EamA"/>
    <property type="match status" value="1"/>
</dbReference>
<evidence type="ECO:0000256" key="1">
    <source>
        <dbReference type="ARBA" id="ARBA00004141"/>
    </source>
</evidence>
<feature type="transmembrane region" description="Helical" evidence="5">
    <location>
        <begin position="159"/>
        <end position="181"/>
    </location>
</feature>
<feature type="transmembrane region" description="Helical" evidence="5">
    <location>
        <begin position="71"/>
        <end position="89"/>
    </location>
</feature>
<dbReference type="PANTHER" id="PTHR22911:SF6">
    <property type="entry name" value="SOLUTE CARRIER FAMILY 35 MEMBER G1"/>
    <property type="match status" value="1"/>
</dbReference>
<evidence type="ECO:0000256" key="3">
    <source>
        <dbReference type="ARBA" id="ARBA00022989"/>
    </source>
</evidence>
<evidence type="ECO:0000313" key="8">
    <source>
        <dbReference type="Proteomes" id="UP001295684"/>
    </source>
</evidence>
<keyword evidence="3 5" id="KW-1133">Transmembrane helix</keyword>
<gene>
    <name evidence="7" type="ORF">ECRASSUSDP1_LOCUS8512</name>
</gene>